<gene>
    <name evidence="7" type="ORF">DNFV4_04422</name>
</gene>
<sequence>MAGSSPEMSDSSIDPVLAARVEAIRALADHQSERVMVIGPDLTVIYANRAAWPAGESAVTPSKPAKCYEAMLHRQDPCGACPATEVFASGEVKSVACSTGGAGHACGMSQAYPLKASDGRTDSVLVLFRDPRDPDADAPAVQDGPWPVSDEPPGAGLGELVGRGPAMRKLFDTITLVANSQATVLLQGESGTGKELVARTIHRLSPRREKPLVVVECSSLPETLLESELFGHVKGAFTGAVTTRRGLFEEADGGTIFLDEIADTALTFQAKLLRVLQEGEIKPVGSSRSVKVDVRVVSATNKNLFDLVKAKQFREDLYYRLAVLPIFMPPLRHRAEDIPLLIDRFVAQASRRHNRPCKPVTQEAAEALAAHDWPGNVRELLNLVERVVVTAKGDRLTLEDFFGPAAASPDSQDLRTLVRDVAAQAERTKIVEALAQAAGNRVKAAKLLKISRASLYNKLRAYGLADA</sequence>
<evidence type="ECO:0000256" key="2">
    <source>
        <dbReference type="ARBA" id="ARBA00022840"/>
    </source>
</evidence>
<dbReference type="InterPro" id="IPR027417">
    <property type="entry name" value="P-loop_NTPase"/>
</dbReference>
<dbReference type="EMBL" id="OX365700">
    <property type="protein sequence ID" value="CAI4033980.1"/>
    <property type="molecule type" value="Genomic_DNA"/>
</dbReference>
<dbReference type="PROSITE" id="PS00676">
    <property type="entry name" value="SIGMA54_INTERACT_2"/>
    <property type="match status" value="1"/>
</dbReference>
<organism evidence="7 8">
    <name type="scientific">Nitrospira tepida</name>
    <dbReference type="NCBI Taxonomy" id="2973512"/>
    <lineage>
        <taxon>Bacteria</taxon>
        <taxon>Pseudomonadati</taxon>
        <taxon>Nitrospirota</taxon>
        <taxon>Nitrospiria</taxon>
        <taxon>Nitrospirales</taxon>
        <taxon>Nitrospiraceae</taxon>
        <taxon>Nitrospira</taxon>
    </lineage>
</organism>
<dbReference type="SMART" id="SM00382">
    <property type="entry name" value="AAA"/>
    <property type="match status" value="1"/>
</dbReference>
<keyword evidence="1" id="KW-0547">Nucleotide-binding</keyword>
<evidence type="ECO:0000313" key="8">
    <source>
        <dbReference type="Proteomes" id="UP001179121"/>
    </source>
</evidence>
<dbReference type="InterPro" id="IPR025944">
    <property type="entry name" value="Sigma_54_int_dom_CS"/>
</dbReference>
<dbReference type="InterPro" id="IPR002078">
    <property type="entry name" value="Sigma_54_int"/>
</dbReference>
<dbReference type="PROSITE" id="PS00688">
    <property type="entry name" value="SIGMA54_INTERACT_3"/>
    <property type="match status" value="1"/>
</dbReference>
<accession>A0AA86N3X0</accession>
<keyword evidence="3" id="KW-0805">Transcription regulation</keyword>
<evidence type="ECO:0000313" key="7">
    <source>
        <dbReference type="EMBL" id="CAI4033980.1"/>
    </source>
</evidence>
<dbReference type="InterPro" id="IPR009057">
    <property type="entry name" value="Homeodomain-like_sf"/>
</dbReference>
<dbReference type="PRINTS" id="PR01590">
    <property type="entry name" value="HTHFIS"/>
</dbReference>
<dbReference type="KEGG" id="nti:DNFV4_04422"/>
<keyword evidence="4" id="KW-0238">DNA-binding</keyword>
<evidence type="ECO:0000256" key="5">
    <source>
        <dbReference type="ARBA" id="ARBA00023163"/>
    </source>
</evidence>
<evidence type="ECO:0000256" key="1">
    <source>
        <dbReference type="ARBA" id="ARBA00022741"/>
    </source>
</evidence>
<dbReference type="CDD" id="cd00009">
    <property type="entry name" value="AAA"/>
    <property type="match status" value="1"/>
</dbReference>
<dbReference type="InterPro" id="IPR003593">
    <property type="entry name" value="AAA+_ATPase"/>
</dbReference>
<dbReference type="Proteomes" id="UP001179121">
    <property type="component" value="Chromosome"/>
</dbReference>
<dbReference type="PROSITE" id="PS00675">
    <property type="entry name" value="SIGMA54_INTERACT_1"/>
    <property type="match status" value="1"/>
</dbReference>
<dbReference type="InterPro" id="IPR025662">
    <property type="entry name" value="Sigma_54_int_dom_ATP-bd_1"/>
</dbReference>
<dbReference type="FunFam" id="3.40.50.300:FF:000006">
    <property type="entry name" value="DNA-binding transcriptional regulator NtrC"/>
    <property type="match status" value="1"/>
</dbReference>
<dbReference type="PROSITE" id="PS50045">
    <property type="entry name" value="SIGMA54_INTERACT_4"/>
    <property type="match status" value="1"/>
</dbReference>
<dbReference type="InterPro" id="IPR025943">
    <property type="entry name" value="Sigma_54_int_dom_ATP-bd_2"/>
</dbReference>
<dbReference type="Pfam" id="PF00158">
    <property type="entry name" value="Sigma54_activat"/>
    <property type="match status" value="1"/>
</dbReference>
<protein>
    <submittedName>
        <fullName evidence="7">Sigma-54-dependent Fis family transcriptional regulator</fullName>
    </submittedName>
</protein>
<reference evidence="7" key="1">
    <citation type="submission" date="2022-10" db="EMBL/GenBank/DDBJ databases">
        <authorList>
            <person name="Koch H."/>
        </authorList>
    </citation>
    <scope>NUCLEOTIDE SEQUENCE</scope>
    <source>
        <strain evidence="7">DNF</strain>
    </source>
</reference>
<evidence type="ECO:0000256" key="4">
    <source>
        <dbReference type="ARBA" id="ARBA00023125"/>
    </source>
</evidence>
<dbReference type="PANTHER" id="PTHR32071">
    <property type="entry name" value="TRANSCRIPTIONAL REGULATORY PROTEIN"/>
    <property type="match status" value="1"/>
</dbReference>
<dbReference type="SUPFAM" id="SSF46689">
    <property type="entry name" value="Homeodomain-like"/>
    <property type="match status" value="1"/>
</dbReference>
<evidence type="ECO:0000256" key="3">
    <source>
        <dbReference type="ARBA" id="ARBA00023015"/>
    </source>
</evidence>
<keyword evidence="2" id="KW-0067">ATP-binding</keyword>
<dbReference type="AlphaFoldDB" id="A0AA86N3X0"/>
<dbReference type="Pfam" id="PF25601">
    <property type="entry name" value="AAA_lid_14"/>
    <property type="match status" value="1"/>
</dbReference>
<keyword evidence="5" id="KW-0804">Transcription</keyword>
<dbReference type="GO" id="GO:0043565">
    <property type="term" value="F:sequence-specific DNA binding"/>
    <property type="evidence" value="ECO:0007669"/>
    <property type="project" value="InterPro"/>
</dbReference>
<name>A0AA86N3X0_9BACT</name>
<dbReference type="Gene3D" id="3.40.50.300">
    <property type="entry name" value="P-loop containing nucleotide triphosphate hydrolases"/>
    <property type="match status" value="1"/>
</dbReference>
<dbReference type="Gene3D" id="1.10.8.60">
    <property type="match status" value="1"/>
</dbReference>
<dbReference type="SUPFAM" id="SSF52540">
    <property type="entry name" value="P-loop containing nucleoside triphosphate hydrolases"/>
    <property type="match status" value="1"/>
</dbReference>
<feature type="domain" description="Sigma-54 factor interaction" evidence="6">
    <location>
        <begin position="160"/>
        <end position="389"/>
    </location>
</feature>
<dbReference type="GO" id="GO:0006355">
    <property type="term" value="P:regulation of DNA-templated transcription"/>
    <property type="evidence" value="ECO:0007669"/>
    <property type="project" value="InterPro"/>
</dbReference>
<proteinExistence type="predicted"/>
<dbReference type="Pfam" id="PF02954">
    <property type="entry name" value="HTH_8"/>
    <property type="match status" value="1"/>
</dbReference>
<keyword evidence="8" id="KW-1185">Reference proteome</keyword>
<dbReference type="Gene3D" id="1.10.10.60">
    <property type="entry name" value="Homeodomain-like"/>
    <property type="match status" value="1"/>
</dbReference>
<dbReference type="GO" id="GO:0005524">
    <property type="term" value="F:ATP binding"/>
    <property type="evidence" value="ECO:0007669"/>
    <property type="project" value="UniProtKB-KW"/>
</dbReference>
<dbReference type="InterPro" id="IPR058031">
    <property type="entry name" value="AAA_lid_NorR"/>
</dbReference>
<evidence type="ECO:0000259" key="6">
    <source>
        <dbReference type="PROSITE" id="PS50045"/>
    </source>
</evidence>
<dbReference type="InterPro" id="IPR002197">
    <property type="entry name" value="HTH_Fis"/>
</dbReference>